<evidence type="ECO:0000313" key="1">
    <source>
        <dbReference type="EMBL" id="OIQ64432.1"/>
    </source>
</evidence>
<sequence length="85" mass="9219">MSASTPLAFFLVEEISFIISLAISSVAFDQASTTLLYFSPWVIRPSLYCCPKSFASVRVVSTIFHLPCGTTMSSLPNEIPALNAL</sequence>
<organism evidence="1">
    <name type="scientific">mine drainage metagenome</name>
    <dbReference type="NCBI Taxonomy" id="410659"/>
    <lineage>
        <taxon>unclassified sequences</taxon>
        <taxon>metagenomes</taxon>
        <taxon>ecological metagenomes</taxon>
    </lineage>
</organism>
<protein>
    <submittedName>
        <fullName evidence="1">Uncharacterized protein</fullName>
    </submittedName>
</protein>
<reference evidence="1" key="1">
    <citation type="submission" date="2016-10" db="EMBL/GenBank/DDBJ databases">
        <title>Sequence of Gallionella enrichment culture.</title>
        <authorList>
            <person name="Poehlein A."/>
            <person name="Muehling M."/>
            <person name="Daniel R."/>
        </authorList>
    </citation>
    <scope>NUCLEOTIDE SEQUENCE</scope>
</reference>
<name>A0A1J5P1H0_9ZZZZ</name>
<dbReference type="AlphaFoldDB" id="A0A1J5P1H0"/>
<proteinExistence type="predicted"/>
<gene>
    <name evidence="1" type="ORF">GALL_540170</name>
</gene>
<comment type="caution">
    <text evidence="1">The sequence shown here is derived from an EMBL/GenBank/DDBJ whole genome shotgun (WGS) entry which is preliminary data.</text>
</comment>
<accession>A0A1J5P1H0</accession>
<dbReference type="EMBL" id="MLJW01008122">
    <property type="protein sequence ID" value="OIQ64432.1"/>
    <property type="molecule type" value="Genomic_DNA"/>
</dbReference>